<sequence length="142" mass="16283">MPPKLSKVANKHNGVEGVEAIKNRHEKIKRELRDNLSDAIGRLTESEAAIVELKKIKQKDEEISDLKLTIINKGDIENQLKNAEKALEHSHRSSEFVANQLSNLRRKNCTLKDKIYFLNSNIQLAEKKQGRIDQRHCSGKKF</sequence>
<proteinExistence type="predicted"/>
<keyword evidence="1" id="KW-0175">Coiled coil</keyword>
<protein>
    <submittedName>
        <fullName evidence="2">Uncharacterized protein</fullName>
    </submittedName>
</protein>
<dbReference type="HOGENOM" id="CLU_1817565_0_0_1"/>
<dbReference type="EMBL" id="DS268417">
    <property type="protein sequence ID" value="EFO83559.1"/>
    <property type="molecule type" value="Genomic_DNA"/>
</dbReference>
<name>E3LWM0_CAERE</name>
<evidence type="ECO:0000313" key="3">
    <source>
        <dbReference type="Proteomes" id="UP000008281"/>
    </source>
</evidence>
<dbReference type="AlphaFoldDB" id="E3LWM0"/>
<feature type="coiled-coil region" evidence="1">
    <location>
        <begin position="15"/>
        <end position="49"/>
    </location>
</feature>
<keyword evidence="3" id="KW-1185">Reference proteome</keyword>
<dbReference type="Proteomes" id="UP000008281">
    <property type="component" value="Unassembled WGS sequence"/>
</dbReference>
<evidence type="ECO:0000313" key="2">
    <source>
        <dbReference type="EMBL" id="EFO83559.1"/>
    </source>
</evidence>
<dbReference type="InParanoid" id="E3LWM0"/>
<reference evidence="2" key="1">
    <citation type="submission" date="2007-07" db="EMBL/GenBank/DDBJ databases">
        <title>PCAP assembly of the Caenorhabditis remanei genome.</title>
        <authorList>
            <consortium name="The Caenorhabditis remanei Sequencing Consortium"/>
            <person name="Wilson R.K."/>
        </authorList>
    </citation>
    <scope>NUCLEOTIDE SEQUENCE [LARGE SCALE GENOMIC DNA]</scope>
    <source>
        <strain evidence="2">PB4641</strain>
    </source>
</reference>
<accession>E3LWM0</accession>
<gene>
    <name evidence="2" type="ORF">CRE_02908</name>
</gene>
<organism evidence="3">
    <name type="scientific">Caenorhabditis remanei</name>
    <name type="common">Caenorhabditis vulgaris</name>
    <dbReference type="NCBI Taxonomy" id="31234"/>
    <lineage>
        <taxon>Eukaryota</taxon>
        <taxon>Metazoa</taxon>
        <taxon>Ecdysozoa</taxon>
        <taxon>Nematoda</taxon>
        <taxon>Chromadorea</taxon>
        <taxon>Rhabditida</taxon>
        <taxon>Rhabditina</taxon>
        <taxon>Rhabditomorpha</taxon>
        <taxon>Rhabditoidea</taxon>
        <taxon>Rhabditidae</taxon>
        <taxon>Peloderinae</taxon>
        <taxon>Caenorhabditis</taxon>
    </lineage>
</organism>
<evidence type="ECO:0000256" key="1">
    <source>
        <dbReference type="SAM" id="Coils"/>
    </source>
</evidence>